<evidence type="ECO:0000313" key="1">
    <source>
        <dbReference type="EMBL" id="KAG7173045.1"/>
    </source>
</evidence>
<dbReference type="AlphaFoldDB" id="A0A8J5N4B6"/>
<reference evidence="1" key="1">
    <citation type="journal article" date="2021" name="Sci. Adv.">
        <title>The American lobster genome reveals insights on longevity, neural, and immune adaptations.</title>
        <authorList>
            <person name="Polinski J.M."/>
            <person name="Zimin A.V."/>
            <person name="Clark K.F."/>
            <person name="Kohn A.B."/>
            <person name="Sadowski N."/>
            <person name="Timp W."/>
            <person name="Ptitsyn A."/>
            <person name="Khanna P."/>
            <person name="Romanova D.Y."/>
            <person name="Williams P."/>
            <person name="Greenwood S.J."/>
            <person name="Moroz L.L."/>
            <person name="Walt D.R."/>
            <person name="Bodnar A.G."/>
        </authorList>
    </citation>
    <scope>NUCLEOTIDE SEQUENCE</scope>
    <source>
        <strain evidence="1">GMGI-L3</strain>
    </source>
</reference>
<dbReference type="GO" id="GO:0003677">
    <property type="term" value="F:DNA binding"/>
    <property type="evidence" value="ECO:0007669"/>
    <property type="project" value="UniProtKB-KW"/>
</dbReference>
<keyword evidence="2" id="KW-1185">Reference proteome</keyword>
<dbReference type="OrthoDB" id="6366857at2759"/>
<protein>
    <submittedName>
        <fullName evidence="1">Putative P53 DNA-binding domain-containing protein 2</fullName>
    </submittedName>
</protein>
<proteinExistence type="predicted"/>
<gene>
    <name evidence="1" type="ORF">Hamer_G008567</name>
</gene>
<dbReference type="Proteomes" id="UP000747542">
    <property type="component" value="Unassembled WGS sequence"/>
</dbReference>
<keyword evidence="1" id="KW-0238">DNA-binding</keyword>
<sequence>MQCHPQQENITLARYSDVGTVESMSGFPGGIDMSFPHIIMEEDEPEVISNLEIAKGARDIKIEDYLELPKDTVVANNQLQRGYTFVVNSITQEPFDLPEVTIASNELPGKDLEAKIQTYLYDYDINLCIKPIPSEKKKNPPYLVERDIITTQNRTPVFFKIEGTKAGQKVTMSMRYIDELHKDTPVNSCRNHQDFPERPSILPQAFNFFMTNTCNYEVDNAKHPIATYDIQGNDFDDEGNLKISIVLLCLNSCHREKCKKLVLRIGIYDPVSNISLKEDCFTIRCCKNVKRDHKNKTGTKRSTIATEDDQTEEIVPVKVQKVEVQGCGTHQQPCQDSSVSNEENGRPWHLFQMKSETDEQYIHNLIERLGGTWSKDMLPFETDKEQTYSTYV</sequence>
<name>A0A8J5N4B6_HOMAM</name>
<accession>A0A8J5N4B6</accession>
<evidence type="ECO:0000313" key="2">
    <source>
        <dbReference type="Proteomes" id="UP000747542"/>
    </source>
</evidence>
<comment type="caution">
    <text evidence="1">The sequence shown here is derived from an EMBL/GenBank/DDBJ whole genome shotgun (WGS) entry which is preliminary data.</text>
</comment>
<dbReference type="EMBL" id="JAHLQT010010178">
    <property type="protein sequence ID" value="KAG7173045.1"/>
    <property type="molecule type" value="Genomic_DNA"/>
</dbReference>
<organism evidence="1 2">
    <name type="scientific">Homarus americanus</name>
    <name type="common">American lobster</name>
    <dbReference type="NCBI Taxonomy" id="6706"/>
    <lineage>
        <taxon>Eukaryota</taxon>
        <taxon>Metazoa</taxon>
        <taxon>Ecdysozoa</taxon>
        <taxon>Arthropoda</taxon>
        <taxon>Crustacea</taxon>
        <taxon>Multicrustacea</taxon>
        <taxon>Malacostraca</taxon>
        <taxon>Eumalacostraca</taxon>
        <taxon>Eucarida</taxon>
        <taxon>Decapoda</taxon>
        <taxon>Pleocyemata</taxon>
        <taxon>Astacidea</taxon>
        <taxon>Nephropoidea</taxon>
        <taxon>Nephropidae</taxon>
        <taxon>Homarus</taxon>
    </lineage>
</organism>